<dbReference type="AlphaFoldDB" id="A0A0R2QF66"/>
<evidence type="ECO:0000256" key="9">
    <source>
        <dbReference type="ARBA" id="ARBA00023204"/>
    </source>
</evidence>
<evidence type="ECO:0000313" key="11">
    <source>
        <dbReference type="EMBL" id="KRO48764.1"/>
    </source>
</evidence>
<accession>A0A0R2QF66</accession>
<evidence type="ECO:0000256" key="8">
    <source>
        <dbReference type="ARBA" id="ARBA00023014"/>
    </source>
</evidence>
<dbReference type="InterPro" id="IPR011604">
    <property type="entry name" value="PDDEXK-like_dom_sf"/>
</dbReference>
<evidence type="ECO:0000256" key="2">
    <source>
        <dbReference type="ARBA" id="ARBA00022722"/>
    </source>
</evidence>
<comment type="caution">
    <text evidence="11">The sequence shown here is derived from an EMBL/GenBank/DDBJ whole genome shotgun (WGS) entry which is preliminary data.</text>
</comment>
<dbReference type="Gene3D" id="3.90.320.10">
    <property type="match status" value="1"/>
</dbReference>
<keyword evidence="2" id="KW-0540">Nuclease</keyword>
<keyword evidence="8" id="KW-0411">Iron-sulfur</keyword>
<dbReference type="InterPro" id="IPR051827">
    <property type="entry name" value="Cas4_exonuclease"/>
</dbReference>
<sequence>MIEVFSLPETLSPSGTGTYQNCPLQFRFQNIQKLPQPPGAAAVKGNVVHRALELLFQVDAPLRTHAAAHDFLATAKTEFEPTYDITGLNLTPEQATKFWADCTTLVDSYLRMEDPTTVDAIETEMWVTAPLDKVALRGIIDRIERDANGGIIISDYKTGKAPRDIDVEGRMMQLQMYAYMLREMRGEMPTSLQLLYIKDGIRHTRTPTEQSMRFVHTRTNALFNAIEKSCATAFFPTRKSGLCNFCNFKSWCPEFGGDPAKAAVEAPIKYPRPPQ</sequence>
<keyword evidence="7" id="KW-0408">Iron</keyword>
<evidence type="ECO:0000313" key="12">
    <source>
        <dbReference type="Proteomes" id="UP000051017"/>
    </source>
</evidence>
<dbReference type="GO" id="GO:0051536">
    <property type="term" value="F:iron-sulfur cluster binding"/>
    <property type="evidence" value="ECO:0007669"/>
    <property type="project" value="UniProtKB-KW"/>
</dbReference>
<gene>
    <name evidence="11" type="ORF">ABR75_07710</name>
</gene>
<dbReference type="GO" id="GO:0006281">
    <property type="term" value="P:DNA repair"/>
    <property type="evidence" value="ECO:0007669"/>
    <property type="project" value="UniProtKB-KW"/>
</dbReference>
<name>A0A0R2QF66_9ACTN</name>
<feature type="domain" description="PD-(D/E)XK endonuclease-like" evidence="10">
    <location>
        <begin position="10"/>
        <end position="253"/>
    </location>
</feature>
<dbReference type="PANTHER" id="PTHR36531">
    <property type="entry name" value="CRISPR-ASSOCIATED EXONUCLEASE CAS4"/>
    <property type="match status" value="1"/>
</dbReference>
<keyword evidence="3" id="KW-0479">Metal-binding</keyword>
<keyword evidence="6" id="KW-0347">Helicase</keyword>
<dbReference type="GO" id="GO:0004518">
    <property type="term" value="F:nuclease activity"/>
    <property type="evidence" value="ECO:0007669"/>
    <property type="project" value="UniProtKB-KW"/>
</dbReference>
<keyword evidence="5" id="KW-0378">Hydrolase</keyword>
<dbReference type="PANTHER" id="PTHR36531:SF6">
    <property type="entry name" value="DNA REPLICATION ATP-DEPENDENT HELICASE_NUCLEASE DNA2"/>
    <property type="match status" value="1"/>
</dbReference>
<evidence type="ECO:0000259" key="10">
    <source>
        <dbReference type="Pfam" id="PF12705"/>
    </source>
</evidence>
<evidence type="ECO:0000256" key="6">
    <source>
        <dbReference type="ARBA" id="ARBA00022806"/>
    </source>
</evidence>
<dbReference type="InterPro" id="IPR011335">
    <property type="entry name" value="Restrct_endonuc-II-like"/>
</dbReference>
<evidence type="ECO:0000256" key="3">
    <source>
        <dbReference type="ARBA" id="ARBA00022723"/>
    </source>
</evidence>
<dbReference type="InterPro" id="IPR038726">
    <property type="entry name" value="PDDEXK_AddAB-type"/>
</dbReference>
<evidence type="ECO:0000256" key="5">
    <source>
        <dbReference type="ARBA" id="ARBA00022801"/>
    </source>
</evidence>
<keyword evidence="6" id="KW-0067">ATP-binding</keyword>
<organism evidence="11 12">
    <name type="scientific">Acidimicrobiia bacterium BACL6 MAG-120924-bin43</name>
    <dbReference type="NCBI Taxonomy" id="1655583"/>
    <lineage>
        <taxon>Bacteria</taxon>
        <taxon>Bacillati</taxon>
        <taxon>Actinomycetota</taxon>
        <taxon>Acidimicrobiia</taxon>
        <taxon>acIV cluster</taxon>
    </lineage>
</organism>
<comment type="cofactor">
    <cofactor evidence="1">
        <name>[4Fe-4S] cluster</name>
        <dbReference type="ChEBI" id="CHEBI:49883"/>
    </cofactor>
</comment>
<dbReference type="Proteomes" id="UP000051017">
    <property type="component" value="Unassembled WGS sequence"/>
</dbReference>
<proteinExistence type="predicted"/>
<evidence type="ECO:0000256" key="1">
    <source>
        <dbReference type="ARBA" id="ARBA00001966"/>
    </source>
</evidence>
<protein>
    <recommendedName>
        <fullName evidence="10">PD-(D/E)XK endonuclease-like domain-containing protein</fullName>
    </recommendedName>
</protein>
<dbReference type="SUPFAM" id="SSF52980">
    <property type="entry name" value="Restriction endonuclease-like"/>
    <property type="match status" value="1"/>
</dbReference>
<dbReference type="GO" id="GO:0016787">
    <property type="term" value="F:hydrolase activity"/>
    <property type="evidence" value="ECO:0007669"/>
    <property type="project" value="UniProtKB-KW"/>
</dbReference>
<evidence type="ECO:0000256" key="4">
    <source>
        <dbReference type="ARBA" id="ARBA00022763"/>
    </source>
</evidence>
<keyword evidence="4" id="KW-0227">DNA damage</keyword>
<dbReference type="GO" id="GO:0046872">
    <property type="term" value="F:metal ion binding"/>
    <property type="evidence" value="ECO:0007669"/>
    <property type="project" value="UniProtKB-KW"/>
</dbReference>
<reference evidence="11 12" key="1">
    <citation type="submission" date="2015-10" db="EMBL/GenBank/DDBJ databases">
        <title>Metagenome-Assembled Genomes uncover a global brackish microbiome.</title>
        <authorList>
            <person name="Hugerth L.W."/>
            <person name="Larsson J."/>
            <person name="Alneberg J."/>
            <person name="Lindh M.V."/>
            <person name="Legrand C."/>
            <person name="Pinhassi J."/>
            <person name="Andersson A.F."/>
        </authorList>
    </citation>
    <scope>NUCLEOTIDE SEQUENCE [LARGE SCALE GENOMIC DNA]</scope>
    <source>
        <strain evidence="11">BACL6 MAG-120924-bin43</strain>
    </source>
</reference>
<dbReference type="EMBL" id="LIBJ01000063">
    <property type="protein sequence ID" value="KRO48764.1"/>
    <property type="molecule type" value="Genomic_DNA"/>
</dbReference>
<dbReference type="GO" id="GO:0004386">
    <property type="term" value="F:helicase activity"/>
    <property type="evidence" value="ECO:0007669"/>
    <property type="project" value="UniProtKB-KW"/>
</dbReference>
<keyword evidence="6" id="KW-0547">Nucleotide-binding</keyword>
<dbReference type="Pfam" id="PF12705">
    <property type="entry name" value="PDDEXK_1"/>
    <property type="match status" value="1"/>
</dbReference>
<keyword evidence="9" id="KW-0234">DNA repair</keyword>
<evidence type="ECO:0000256" key="7">
    <source>
        <dbReference type="ARBA" id="ARBA00023004"/>
    </source>
</evidence>